<feature type="region of interest" description="Disordered" evidence="8">
    <location>
        <begin position="1"/>
        <end position="20"/>
    </location>
</feature>
<dbReference type="PANTHER" id="PTHR21716">
    <property type="entry name" value="TRANSMEMBRANE PROTEIN"/>
    <property type="match status" value="1"/>
</dbReference>
<comment type="similarity">
    <text evidence="2">Belongs to the autoinducer-2 exporter (AI-2E) (TC 2.A.86) family.</text>
</comment>
<evidence type="ECO:0000256" key="5">
    <source>
        <dbReference type="ARBA" id="ARBA00022692"/>
    </source>
</evidence>
<proteinExistence type="inferred from homology"/>
<feature type="transmembrane region" description="Helical" evidence="9">
    <location>
        <begin position="53"/>
        <end position="74"/>
    </location>
</feature>
<evidence type="ECO:0000256" key="9">
    <source>
        <dbReference type="SAM" id="Phobius"/>
    </source>
</evidence>
<feature type="transmembrane region" description="Helical" evidence="9">
    <location>
        <begin position="86"/>
        <end position="108"/>
    </location>
</feature>
<keyword evidence="7 9" id="KW-0472">Membrane</keyword>
<protein>
    <submittedName>
        <fullName evidence="10">AI-2E family transporter</fullName>
    </submittedName>
</protein>
<feature type="transmembrane region" description="Helical" evidence="9">
    <location>
        <begin position="166"/>
        <end position="192"/>
    </location>
</feature>
<evidence type="ECO:0000256" key="1">
    <source>
        <dbReference type="ARBA" id="ARBA00004651"/>
    </source>
</evidence>
<sequence>MVSTPTPQGAPALGGISDERAPSSGTVRTVLTIIGLLLATALLLYVVRETSQVLTWIVVAAFFAVALYPVVGWVQRRLLGGRVRVLATLVVFLVILIALAGIGTLFVVPLAQEGTRFAGQLPQLVDDARAGRGPVGDLLERTDALRYVQDNQERIREFATGLTTPAAGVLSGVATGVAGVATIFVLAFLMVLEGPKVVDGFTNLFAPATGQRLRRVGADCAKSVTGYISGNLLISVICGTLTYVVLKVTGVPFAGLIALFVGLADLIPLVGATIGAVVASVAGFVESVPAGIAVVVFFLVYQQLENHLLQPLIFARTVKLNPLTVVVAILLAVELAGILGALLAIPVASIVQVIARDVWDHRRGRPKAVPTVGEEREPAHPADAAAPAAARRVVRLPEESATSG</sequence>
<feature type="transmembrane region" description="Helical" evidence="9">
    <location>
        <begin position="322"/>
        <end position="355"/>
    </location>
</feature>
<feature type="transmembrane region" description="Helical" evidence="9">
    <location>
        <begin position="224"/>
        <end position="245"/>
    </location>
</feature>
<accession>A0ABP9HLP0</accession>
<dbReference type="Pfam" id="PF01594">
    <property type="entry name" value="AI-2E_transport"/>
    <property type="match status" value="1"/>
</dbReference>
<feature type="transmembrane region" description="Helical" evidence="9">
    <location>
        <begin position="277"/>
        <end position="302"/>
    </location>
</feature>
<evidence type="ECO:0000256" key="7">
    <source>
        <dbReference type="ARBA" id="ARBA00023136"/>
    </source>
</evidence>
<gene>
    <name evidence="10" type="ORF">GCM10023225_13960</name>
</gene>
<evidence type="ECO:0000256" key="8">
    <source>
        <dbReference type="SAM" id="MobiDB-lite"/>
    </source>
</evidence>
<dbReference type="InterPro" id="IPR002549">
    <property type="entry name" value="AI-2E-like"/>
</dbReference>
<keyword evidence="5 9" id="KW-0812">Transmembrane</keyword>
<feature type="transmembrane region" description="Helical" evidence="9">
    <location>
        <begin position="29"/>
        <end position="47"/>
    </location>
</feature>
<keyword evidence="4" id="KW-1003">Cell membrane</keyword>
<feature type="transmembrane region" description="Helical" evidence="9">
    <location>
        <begin position="251"/>
        <end position="270"/>
    </location>
</feature>
<evidence type="ECO:0000256" key="4">
    <source>
        <dbReference type="ARBA" id="ARBA00022475"/>
    </source>
</evidence>
<evidence type="ECO:0000256" key="6">
    <source>
        <dbReference type="ARBA" id="ARBA00022989"/>
    </source>
</evidence>
<name>A0ABP9HLP0_9ACTN</name>
<feature type="region of interest" description="Disordered" evidence="8">
    <location>
        <begin position="365"/>
        <end position="389"/>
    </location>
</feature>
<comment type="caution">
    <text evidence="10">The sequence shown here is derived from an EMBL/GenBank/DDBJ whole genome shotgun (WGS) entry which is preliminary data.</text>
</comment>
<keyword evidence="3" id="KW-0813">Transport</keyword>
<organism evidence="10 11">
    <name type="scientific">Kineococcus glutinatus</name>
    <dbReference type="NCBI Taxonomy" id="1070872"/>
    <lineage>
        <taxon>Bacteria</taxon>
        <taxon>Bacillati</taxon>
        <taxon>Actinomycetota</taxon>
        <taxon>Actinomycetes</taxon>
        <taxon>Kineosporiales</taxon>
        <taxon>Kineosporiaceae</taxon>
        <taxon>Kineococcus</taxon>
    </lineage>
</organism>
<evidence type="ECO:0000256" key="2">
    <source>
        <dbReference type="ARBA" id="ARBA00009773"/>
    </source>
</evidence>
<evidence type="ECO:0000313" key="11">
    <source>
        <dbReference type="Proteomes" id="UP001501195"/>
    </source>
</evidence>
<dbReference type="EMBL" id="BAABIL010000182">
    <property type="protein sequence ID" value="GAA4973886.1"/>
    <property type="molecule type" value="Genomic_DNA"/>
</dbReference>
<evidence type="ECO:0000256" key="3">
    <source>
        <dbReference type="ARBA" id="ARBA00022448"/>
    </source>
</evidence>
<evidence type="ECO:0000313" key="10">
    <source>
        <dbReference type="EMBL" id="GAA4973886.1"/>
    </source>
</evidence>
<keyword evidence="11" id="KW-1185">Reference proteome</keyword>
<dbReference type="PANTHER" id="PTHR21716:SF53">
    <property type="entry name" value="PERMEASE PERM-RELATED"/>
    <property type="match status" value="1"/>
</dbReference>
<keyword evidence="6 9" id="KW-1133">Transmembrane helix</keyword>
<dbReference type="Proteomes" id="UP001501195">
    <property type="component" value="Unassembled WGS sequence"/>
</dbReference>
<comment type="subcellular location">
    <subcellularLocation>
        <location evidence="1">Cell membrane</location>
        <topology evidence="1">Multi-pass membrane protein</topology>
    </subcellularLocation>
</comment>
<reference evidence="11" key="1">
    <citation type="journal article" date="2019" name="Int. J. Syst. Evol. Microbiol.">
        <title>The Global Catalogue of Microorganisms (GCM) 10K type strain sequencing project: providing services to taxonomists for standard genome sequencing and annotation.</title>
        <authorList>
            <consortium name="The Broad Institute Genomics Platform"/>
            <consortium name="The Broad Institute Genome Sequencing Center for Infectious Disease"/>
            <person name="Wu L."/>
            <person name="Ma J."/>
        </authorList>
    </citation>
    <scope>NUCLEOTIDE SEQUENCE [LARGE SCALE GENOMIC DNA]</scope>
    <source>
        <strain evidence="11">JCM 18126</strain>
    </source>
</reference>